<dbReference type="PaxDb" id="65489-OBART01G15360.1"/>
<dbReference type="Proteomes" id="UP000026960">
    <property type="component" value="Chromosome 1"/>
</dbReference>
<dbReference type="EnsemblPlants" id="OBART01G15360.1">
    <property type="protein sequence ID" value="OBART01G15360.1"/>
    <property type="gene ID" value="OBART01G15360"/>
</dbReference>
<evidence type="ECO:0000313" key="3">
    <source>
        <dbReference type="Proteomes" id="UP000026960"/>
    </source>
</evidence>
<feature type="compositionally biased region" description="Basic and acidic residues" evidence="1">
    <location>
        <begin position="131"/>
        <end position="150"/>
    </location>
</feature>
<feature type="compositionally biased region" description="Basic residues" evidence="1">
    <location>
        <begin position="116"/>
        <end position="126"/>
    </location>
</feature>
<reference evidence="2" key="2">
    <citation type="submission" date="2015-03" db="UniProtKB">
        <authorList>
            <consortium name="EnsemblPlants"/>
        </authorList>
    </citation>
    <scope>IDENTIFICATION</scope>
</reference>
<dbReference type="Gramene" id="OBART01G15360.1">
    <property type="protein sequence ID" value="OBART01G15360.1"/>
    <property type="gene ID" value="OBART01G15360"/>
</dbReference>
<feature type="region of interest" description="Disordered" evidence="1">
    <location>
        <begin position="111"/>
        <end position="157"/>
    </location>
</feature>
<evidence type="ECO:0000256" key="1">
    <source>
        <dbReference type="SAM" id="MobiDB-lite"/>
    </source>
</evidence>
<organism evidence="2">
    <name type="scientific">Oryza barthii</name>
    <dbReference type="NCBI Taxonomy" id="65489"/>
    <lineage>
        <taxon>Eukaryota</taxon>
        <taxon>Viridiplantae</taxon>
        <taxon>Streptophyta</taxon>
        <taxon>Embryophyta</taxon>
        <taxon>Tracheophyta</taxon>
        <taxon>Spermatophyta</taxon>
        <taxon>Magnoliopsida</taxon>
        <taxon>Liliopsida</taxon>
        <taxon>Poales</taxon>
        <taxon>Poaceae</taxon>
        <taxon>BOP clade</taxon>
        <taxon>Oryzoideae</taxon>
        <taxon>Oryzeae</taxon>
        <taxon>Oryzinae</taxon>
        <taxon>Oryza</taxon>
    </lineage>
</organism>
<name>A0A0D3ENR8_9ORYZ</name>
<keyword evidence="3" id="KW-1185">Reference proteome</keyword>
<feature type="region of interest" description="Disordered" evidence="1">
    <location>
        <begin position="20"/>
        <end position="42"/>
    </location>
</feature>
<accession>A0A0D3ENR8</accession>
<sequence length="157" mass="17995">MADPFLASLIFLDSHPPYSLPPSLATPSPSRPPSLTVASPPPLRSLHWSAAAVDPRRWITTRQRMVEDASEQRWRRLTRRRWRARAEDASERRRITTRQWTAAASAVVDGVADKGQRRRGQSRRRGIVLPEGERIWDGRKEEEGKRRGAHDWPGNFS</sequence>
<evidence type="ECO:0000313" key="2">
    <source>
        <dbReference type="EnsemblPlants" id="OBART01G15360.1"/>
    </source>
</evidence>
<dbReference type="AlphaFoldDB" id="A0A0D3ENR8"/>
<proteinExistence type="predicted"/>
<protein>
    <submittedName>
        <fullName evidence="2">Uncharacterized protein</fullName>
    </submittedName>
</protein>
<reference evidence="2" key="1">
    <citation type="journal article" date="2009" name="Rice">
        <title>De Novo Next Generation Sequencing of Plant Genomes.</title>
        <authorList>
            <person name="Rounsley S."/>
            <person name="Marri P.R."/>
            <person name="Yu Y."/>
            <person name="He R."/>
            <person name="Sisneros N."/>
            <person name="Goicoechea J.L."/>
            <person name="Lee S.J."/>
            <person name="Angelova A."/>
            <person name="Kudrna D."/>
            <person name="Luo M."/>
            <person name="Affourtit J."/>
            <person name="Desany B."/>
            <person name="Knight J."/>
            <person name="Niazi F."/>
            <person name="Egholm M."/>
            <person name="Wing R.A."/>
        </authorList>
    </citation>
    <scope>NUCLEOTIDE SEQUENCE [LARGE SCALE GENOMIC DNA]</scope>
    <source>
        <strain evidence="2">cv. IRGC 105608</strain>
    </source>
</reference>
<dbReference type="HOGENOM" id="CLU_1680586_0_0_1"/>